<dbReference type="EMBL" id="BMYV01000001">
    <property type="protein sequence ID" value="GGX64368.1"/>
    <property type="molecule type" value="Genomic_DNA"/>
</dbReference>
<dbReference type="GO" id="GO:0016887">
    <property type="term" value="F:ATP hydrolysis activity"/>
    <property type="evidence" value="ECO:0007669"/>
    <property type="project" value="InterPro"/>
</dbReference>
<keyword evidence="5 7" id="KW-0175">Coiled coil</keyword>
<feature type="domain" description="RecF/RecN/SMC N-terminal" evidence="8">
    <location>
        <begin position="7"/>
        <end position="1133"/>
    </location>
</feature>
<evidence type="ECO:0000256" key="6">
    <source>
        <dbReference type="ARBA" id="ARBA00023125"/>
    </source>
</evidence>
<dbReference type="GO" id="GO:0006260">
    <property type="term" value="P:DNA replication"/>
    <property type="evidence" value="ECO:0007669"/>
    <property type="project" value="UniProtKB-UniRule"/>
</dbReference>
<dbReference type="RefSeq" id="WP_189583007.1">
    <property type="nucleotide sequence ID" value="NZ_BMYV01000001.1"/>
</dbReference>
<dbReference type="HAMAP" id="MF_01894">
    <property type="entry name" value="Smc_prok"/>
    <property type="match status" value="1"/>
</dbReference>
<sequence length="1150" mass="124641">MGSLVFNSIKLTGFKSFVEPTEFLIEPGLTGIVGPNGCGKSNLLEAIRWVMGANSAKAMRGAAMEDVIFNGTKTRPGRNQAHVTITVDNSARIAPPAFNDEDTLEIMRIIEKDKGSKYKINGKTVRAKDVQLLFADASTGANSPALVRQGQISELIAAKPSNRRRILEEAAGISGLHSRRHEAELRLRAAETNLDRLEDIVGQIESQLLSLRRQSRQASRYKRLAGEIHEYKALLWLKRWQFALDTLETAQTDLREREKTVADTQIQASEAMRRADELSGLLEPKREEQLIAAALLARLNAAKEALEQDEETAKSEVRKLEAQLADITSDLSHEQDVVNDAAKAEERLAAEHAELSALKDISAALDAAADAAAEALKARNSLDADFNELTRKTADQAARRESAERELTQVQQRRSRVRIELQQTQDKLDGLDTESFGNANLFGAASKEALEKLEAARATEQRLSAEKAKTEDNDRIARENLSVVRQAAQKLTAEKSALENVLRRSASADWTPALDSVQAKAGFEQALAAVLGEDLDAAVGGSAGLRWDGADVPTQSLPAGVDPITDHITAPTELEARLSQIGVASVDDIHAKAKELKPGQRLVSPRGDVVRWDGFTIAAGVETSAAIKLKQQNRVNELTAEISAADDKVESATATFEAAREARQAADNAARDARKILPDLERADRAAQAAMAQYETDIARASAQKSNLEDRIARLGAEAEEIDKQVLAAEENLAAHSGGEDLSAQRADLETRLGQARDVADDATAQYRSLANESEARAARLKAVETERANWARRSDSASKRVATLENRRSAVDMSLAAATDGPDKFAERRTQLFADLASAEARRTAAADALSLSEKETQQAVQSARDAETAAGAAREARAASAARLTAAQERIGETKARVNETLNCEPSELKTHLGELTAESALSENDIERKLERLNTEREKMGGVNLRADEEAVEQEERLSAMVAEREDLIAAIARLREGIDELNTEGRQRLLAAFDTVNDHFGRLFQTLFGGGEAALALTESDDPLQAGLEVMARPPGKSLKAMSLLSGGEQAMTATALIFAVFLSNPAPVCVLDEVDAPLDDANVARYCDLLDDMKKNTNTKFIAITHNPVTMSRMDRLFGVTMAEQGVSQLLSIELSKAAALVAAE</sequence>
<evidence type="ECO:0000313" key="10">
    <source>
        <dbReference type="Proteomes" id="UP000600865"/>
    </source>
</evidence>
<dbReference type="SUPFAM" id="SSF52540">
    <property type="entry name" value="P-loop containing nucleoside triphosphate hydrolases"/>
    <property type="match status" value="1"/>
</dbReference>
<dbReference type="InterPro" id="IPR027417">
    <property type="entry name" value="P-loop_NTPase"/>
</dbReference>
<keyword evidence="6 7" id="KW-0238">DNA-binding</keyword>
<evidence type="ECO:0000256" key="7">
    <source>
        <dbReference type="HAMAP-Rule" id="MF_01894"/>
    </source>
</evidence>
<keyword evidence="2 7" id="KW-0963">Cytoplasm</keyword>
<dbReference type="GO" id="GO:0005737">
    <property type="term" value="C:cytoplasm"/>
    <property type="evidence" value="ECO:0007669"/>
    <property type="project" value="UniProtKB-SubCell"/>
</dbReference>
<comment type="subunit">
    <text evidence="7">Homodimer.</text>
</comment>
<keyword evidence="4 7" id="KW-0067">ATP-binding</keyword>
<dbReference type="PIRSF" id="PIRSF005719">
    <property type="entry name" value="SMC"/>
    <property type="match status" value="1"/>
</dbReference>
<keyword evidence="3 7" id="KW-0547">Nucleotide-binding</keyword>
<feature type="coiled-coil region" evidence="7">
    <location>
        <begin position="691"/>
        <end position="773"/>
    </location>
</feature>
<feature type="coiled-coil region" evidence="7">
    <location>
        <begin position="180"/>
        <end position="214"/>
    </location>
</feature>
<comment type="domain">
    <text evidence="7">Contains large globular domains required for ATP hydrolysis at each terminus and a third globular domain forming a flexible hinge near the middle of the molecule. These domains are separated by coiled-coil structures.</text>
</comment>
<dbReference type="Pfam" id="PF02463">
    <property type="entry name" value="SMC_N"/>
    <property type="match status" value="1"/>
</dbReference>
<dbReference type="Proteomes" id="UP000600865">
    <property type="component" value="Unassembled WGS sequence"/>
</dbReference>
<evidence type="ECO:0000313" key="9">
    <source>
        <dbReference type="EMBL" id="GGX64368.1"/>
    </source>
</evidence>
<evidence type="ECO:0000259" key="8">
    <source>
        <dbReference type="Pfam" id="PF02463"/>
    </source>
</evidence>
<dbReference type="FunFam" id="3.40.50.300:FF:000901">
    <property type="entry name" value="Chromosome partition protein Smc"/>
    <property type="match status" value="1"/>
</dbReference>
<dbReference type="PANTHER" id="PTHR43977">
    <property type="entry name" value="STRUCTURAL MAINTENANCE OF CHROMOSOMES PROTEIN 3"/>
    <property type="match status" value="1"/>
</dbReference>
<evidence type="ECO:0000256" key="5">
    <source>
        <dbReference type="ARBA" id="ARBA00023054"/>
    </source>
</evidence>
<evidence type="ECO:0000256" key="1">
    <source>
        <dbReference type="ARBA" id="ARBA00004496"/>
    </source>
</evidence>
<comment type="similarity">
    <text evidence="7">Belongs to the SMC family.</text>
</comment>
<comment type="function">
    <text evidence="7">Required for chromosome condensation and partitioning.</text>
</comment>
<dbReference type="NCBIfam" id="TIGR02168">
    <property type="entry name" value="SMC_prok_B"/>
    <property type="match status" value="1"/>
</dbReference>
<dbReference type="InterPro" id="IPR024704">
    <property type="entry name" value="SMC"/>
</dbReference>
<dbReference type="GO" id="GO:0003677">
    <property type="term" value="F:DNA binding"/>
    <property type="evidence" value="ECO:0007669"/>
    <property type="project" value="UniProtKB-UniRule"/>
</dbReference>
<dbReference type="InterPro" id="IPR011890">
    <property type="entry name" value="SMC_prok"/>
</dbReference>
<feature type="binding site" evidence="7">
    <location>
        <begin position="35"/>
        <end position="42"/>
    </location>
    <ligand>
        <name>ATP</name>
        <dbReference type="ChEBI" id="CHEBI:30616"/>
    </ligand>
</feature>
<feature type="coiled-coil region" evidence="7">
    <location>
        <begin position="628"/>
        <end position="655"/>
    </location>
</feature>
<protein>
    <recommendedName>
        <fullName evidence="7">Chromosome partition protein Smc</fullName>
    </recommendedName>
</protein>
<dbReference type="Gene3D" id="3.40.50.300">
    <property type="entry name" value="P-loop containing nucleotide triphosphate hydrolases"/>
    <property type="match status" value="2"/>
</dbReference>
<evidence type="ECO:0000256" key="3">
    <source>
        <dbReference type="ARBA" id="ARBA00022741"/>
    </source>
</evidence>
<evidence type="ECO:0000256" key="2">
    <source>
        <dbReference type="ARBA" id="ARBA00022490"/>
    </source>
</evidence>
<reference evidence="9 10" key="1">
    <citation type="journal article" date="2014" name="Int. J. Syst. Evol. Microbiol.">
        <title>Complete genome sequence of Corynebacterium casei LMG S-19264T (=DSM 44701T), isolated from a smear-ripened cheese.</title>
        <authorList>
            <consortium name="US DOE Joint Genome Institute (JGI-PGF)"/>
            <person name="Walter F."/>
            <person name="Albersmeier A."/>
            <person name="Kalinowski J."/>
            <person name="Ruckert C."/>
        </authorList>
    </citation>
    <scope>NUCLEOTIDE SEQUENCE [LARGE SCALE GENOMIC DNA]</scope>
    <source>
        <strain evidence="9 10">KCTC 23968</strain>
    </source>
</reference>
<dbReference type="InterPro" id="IPR003395">
    <property type="entry name" value="RecF/RecN/SMC_N"/>
</dbReference>
<accession>A0A918KIB3</accession>
<comment type="caution">
    <text evidence="9">The sequence shown here is derived from an EMBL/GenBank/DDBJ whole genome shotgun (WGS) entry which is preliminary data.</text>
</comment>
<evidence type="ECO:0000256" key="4">
    <source>
        <dbReference type="ARBA" id="ARBA00022840"/>
    </source>
</evidence>
<organism evidence="9 10">
    <name type="scientific">Litorimonas cladophorae</name>
    <dbReference type="NCBI Taxonomy" id="1220491"/>
    <lineage>
        <taxon>Bacteria</taxon>
        <taxon>Pseudomonadati</taxon>
        <taxon>Pseudomonadota</taxon>
        <taxon>Alphaproteobacteria</taxon>
        <taxon>Maricaulales</taxon>
        <taxon>Robiginitomaculaceae</taxon>
    </lineage>
</organism>
<feature type="coiled-coil region" evidence="7">
    <location>
        <begin position="292"/>
        <end position="361"/>
    </location>
</feature>
<feature type="coiled-coil region" evidence="7">
    <location>
        <begin position="386"/>
        <end position="501"/>
    </location>
</feature>
<dbReference type="GO" id="GO:0007059">
    <property type="term" value="P:chromosome segregation"/>
    <property type="evidence" value="ECO:0007669"/>
    <property type="project" value="UniProtKB-UniRule"/>
</dbReference>
<proteinExistence type="inferred from homology"/>
<dbReference type="GO" id="GO:0005524">
    <property type="term" value="F:ATP binding"/>
    <property type="evidence" value="ECO:0007669"/>
    <property type="project" value="UniProtKB-UniRule"/>
</dbReference>
<keyword evidence="10" id="KW-1185">Reference proteome</keyword>
<comment type="subcellular location">
    <subcellularLocation>
        <location evidence="1 7">Cytoplasm</location>
    </subcellularLocation>
</comment>
<name>A0A918KIB3_9PROT</name>
<gene>
    <name evidence="7 9" type="primary">smc</name>
    <name evidence="9" type="ORF">GCM10011309_13140</name>
</gene>
<dbReference type="GO" id="GO:0030261">
    <property type="term" value="P:chromosome condensation"/>
    <property type="evidence" value="ECO:0007669"/>
    <property type="project" value="InterPro"/>
</dbReference>
<dbReference type="GO" id="GO:0007062">
    <property type="term" value="P:sister chromatid cohesion"/>
    <property type="evidence" value="ECO:0007669"/>
    <property type="project" value="InterPro"/>
</dbReference>
<dbReference type="AlphaFoldDB" id="A0A918KIB3"/>